<dbReference type="GO" id="GO:0005524">
    <property type="term" value="F:ATP binding"/>
    <property type="evidence" value="ECO:0007669"/>
    <property type="project" value="UniProtKB-UniRule"/>
</dbReference>
<evidence type="ECO:0000256" key="8">
    <source>
        <dbReference type="PIRSR" id="PIRSR630616-3"/>
    </source>
</evidence>
<dbReference type="InterPro" id="IPR030616">
    <property type="entry name" value="Aur-like"/>
</dbReference>
<dbReference type="InterPro" id="IPR017441">
    <property type="entry name" value="Protein_kinase_ATP_BS"/>
</dbReference>
<accession>A0A1B9G7C7</accession>
<dbReference type="SMART" id="SM00220">
    <property type="entry name" value="S_TKc"/>
    <property type="match status" value="1"/>
</dbReference>
<evidence type="ECO:0000256" key="7">
    <source>
        <dbReference type="PIRSR" id="PIRSR630616-2"/>
    </source>
</evidence>
<keyword evidence="1" id="KW-0723">Serine/threonine-protein kinase</keyword>
<dbReference type="Gene3D" id="1.10.510.10">
    <property type="entry name" value="Transferase(Phosphotransferase) domain 1"/>
    <property type="match status" value="1"/>
</dbReference>
<evidence type="ECO:0000256" key="10">
    <source>
        <dbReference type="SAM" id="MobiDB-lite"/>
    </source>
</evidence>
<dbReference type="SUPFAM" id="SSF56112">
    <property type="entry name" value="Protein kinase-like (PK-like)"/>
    <property type="match status" value="1"/>
</dbReference>
<dbReference type="GeneID" id="30208991"/>
<dbReference type="CDD" id="cd13993">
    <property type="entry name" value="STKc_Pat1_like"/>
    <property type="match status" value="1"/>
</dbReference>
<feature type="compositionally biased region" description="Basic residues" evidence="10">
    <location>
        <begin position="365"/>
        <end position="376"/>
    </location>
</feature>
<reference evidence="13" key="4">
    <citation type="submission" date="2024-02" db="EMBL/GenBank/DDBJ databases">
        <title>Comparative genomics of Cryptococcus and Kwoniella reveals pathogenesis evolution and contrasting modes of karyotype evolution via chromosome fusion or intercentromeric recombination.</title>
        <authorList>
            <person name="Coelho M.A."/>
            <person name="David-Palma M."/>
            <person name="Shea T."/>
            <person name="Bowers K."/>
            <person name="McGinley-Smith S."/>
            <person name="Mohammad A.W."/>
            <person name="Gnirke A."/>
            <person name="Yurkov A.M."/>
            <person name="Nowrousian M."/>
            <person name="Sun S."/>
            <person name="Cuomo C.A."/>
            <person name="Heitman J."/>
        </authorList>
    </citation>
    <scope>NUCLEOTIDE SEQUENCE</scope>
    <source>
        <strain evidence="13">CBS 10118</strain>
    </source>
</reference>
<organism evidence="12">
    <name type="scientific">Kwoniella bestiolae CBS 10118</name>
    <dbReference type="NCBI Taxonomy" id="1296100"/>
    <lineage>
        <taxon>Eukaryota</taxon>
        <taxon>Fungi</taxon>
        <taxon>Dikarya</taxon>
        <taxon>Basidiomycota</taxon>
        <taxon>Agaricomycotina</taxon>
        <taxon>Tremellomycetes</taxon>
        <taxon>Tremellales</taxon>
        <taxon>Cryptococcaceae</taxon>
        <taxon>Kwoniella</taxon>
    </lineage>
</organism>
<dbReference type="OrthoDB" id="541276at2759"/>
<dbReference type="EMBL" id="CP144541">
    <property type="protein sequence ID" value="WVW79252.1"/>
    <property type="molecule type" value="Genomic_DNA"/>
</dbReference>
<dbReference type="Proteomes" id="UP000092730">
    <property type="component" value="Chromosome 1"/>
</dbReference>
<evidence type="ECO:0000256" key="9">
    <source>
        <dbReference type="PROSITE-ProRule" id="PRU10141"/>
    </source>
</evidence>
<evidence type="ECO:0000256" key="6">
    <source>
        <dbReference type="PIRSR" id="PIRSR630616-1"/>
    </source>
</evidence>
<dbReference type="PROSITE" id="PS00108">
    <property type="entry name" value="PROTEIN_KINASE_ST"/>
    <property type="match status" value="1"/>
</dbReference>
<reference evidence="12" key="3">
    <citation type="submission" date="2014-01" db="EMBL/GenBank/DDBJ databases">
        <title>Evolution of pathogenesis and genome organization in the Tremellales.</title>
        <authorList>
            <person name="Cuomo C."/>
            <person name="Litvintseva A."/>
            <person name="Heitman J."/>
            <person name="Chen Y."/>
            <person name="Sun S."/>
            <person name="Springer D."/>
            <person name="Dromer F."/>
            <person name="Young S."/>
            <person name="Zeng Q."/>
            <person name="Chapman S."/>
            <person name="Gujja S."/>
            <person name="Saif S."/>
            <person name="Birren B."/>
        </authorList>
    </citation>
    <scope>NUCLEOTIDE SEQUENCE</scope>
    <source>
        <strain evidence="12">CBS 10118</strain>
    </source>
</reference>
<evidence type="ECO:0000259" key="11">
    <source>
        <dbReference type="PROSITE" id="PS50011"/>
    </source>
</evidence>
<evidence type="ECO:0000256" key="2">
    <source>
        <dbReference type="ARBA" id="ARBA00022679"/>
    </source>
</evidence>
<feature type="region of interest" description="Disordered" evidence="10">
    <location>
        <begin position="309"/>
        <end position="342"/>
    </location>
</feature>
<dbReference type="PROSITE" id="PS00107">
    <property type="entry name" value="PROTEIN_KINASE_ATP"/>
    <property type="match status" value="1"/>
</dbReference>
<protein>
    <submittedName>
        <fullName evidence="12">RAN protein kinase</fullName>
    </submittedName>
</protein>
<proteinExistence type="predicted"/>
<dbReference type="VEuPathDB" id="FungiDB:I302_04592"/>
<evidence type="ECO:0000256" key="4">
    <source>
        <dbReference type="ARBA" id="ARBA00022777"/>
    </source>
</evidence>
<dbReference type="KEGG" id="kbi:30208991"/>
<feature type="domain" description="Protein kinase" evidence="11">
    <location>
        <begin position="23"/>
        <end position="290"/>
    </location>
</feature>
<evidence type="ECO:0000313" key="12">
    <source>
        <dbReference type="EMBL" id="OCF26901.1"/>
    </source>
</evidence>
<dbReference type="InterPro" id="IPR000719">
    <property type="entry name" value="Prot_kinase_dom"/>
</dbReference>
<dbReference type="AlphaFoldDB" id="A0A1B9G7C7"/>
<feature type="compositionally biased region" description="Polar residues" evidence="10">
    <location>
        <begin position="422"/>
        <end position="439"/>
    </location>
</feature>
<dbReference type="EMBL" id="KI894020">
    <property type="protein sequence ID" value="OCF26901.1"/>
    <property type="molecule type" value="Genomic_DNA"/>
</dbReference>
<name>A0A1B9G7C7_9TREE</name>
<sequence length="518" mass="57579">MPSNTFATSGRDLVGHRIDNGRLEFLSTLGVGAYGVVYLAVDLHAPRPVYLAVKCLLRAGLDSRQRHFQRREIALHQLASRHPNVVTLHKVIEEGEFIFVIMDFCDEGDLFGMITEKQRYLGNDYLIKKIFLQIIDAVDYCHRMGIFHRDLKPENILCTQNGERICIADFGLATSERHSTDFGCGSTFYLSPECQGGLFERLESYSTETNDIWSLGVILVNLTCGRNPWRQACPNDETFRAYVHNPDFLRTILPISRATNRILKGLFALEPRDRTPLKVLREQILRVETFSMTDEELKSAHSAARAAAAAVRQAAPAPAPAPPVHVTPPAPAPARKASHISAHRVAVPDTIEEDAELDEFAYQHAQRKHRANKPKYTRRESEANAEASSSSWSSGSSTYATLSQAQIDKNVFAQIDFSQKNAPVPTANSSLESTETPSLISGEVQDPMDMFRTSSRSSSSGDISLPPTPEFSPIDNGSPTRPRPINSKAHNNLQHITRPDLLHVNMNPQSPLSGEFIL</sequence>
<dbReference type="InterPro" id="IPR008271">
    <property type="entry name" value="Ser/Thr_kinase_AS"/>
</dbReference>
<dbReference type="InterPro" id="IPR011009">
    <property type="entry name" value="Kinase-like_dom_sf"/>
</dbReference>
<dbReference type="Pfam" id="PF00069">
    <property type="entry name" value="Pkinase"/>
    <property type="match status" value="1"/>
</dbReference>
<dbReference type="PROSITE" id="PS50011">
    <property type="entry name" value="PROTEIN_KINASE_DOM"/>
    <property type="match status" value="1"/>
</dbReference>
<feature type="active site" description="Proton acceptor" evidence="6">
    <location>
        <position position="150"/>
    </location>
</feature>
<keyword evidence="5 7" id="KW-0067">ATP-binding</keyword>
<feature type="binding site" evidence="7">
    <location>
        <begin position="154"/>
        <end position="155"/>
    </location>
    <ligand>
        <name>ATP</name>
        <dbReference type="ChEBI" id="CHEBI:30616"/>
    </ligand>
</feature>
<evidence type="ECO:0000313" key="14">
    <source>
        <dbReference type="Proteomes" id="UP000092730"/>
    </source>
</evidence>
<feature type="compositionally biased region" description="Pro residues" evidence="10">
    <location>
        <begin position="317"/>
        <end position="332"/>
    </location>
</feature>
<dbReference type="GO" id="GO:0004674">
    <property type="term" value="F:protein serine/threonine kinase activity"/>
    <property type="evidence" value="ECO:0007669"/>
    <property type="project" value="UniProtKB-KW"/>
</dbReference>
<feature type="binding site" evidence="7 9">
    <location>
        <position position="54"/>
    </location>
    <ligand>
        <name>ATP</name>
        <dbReference type="ChEBI" id="CHEBI:30616"/>
    </ligand>
</feature>
<evidence type="ECO:0000256" key="3">
    <source>
        <dbReference type="ARBA" id="ARBA00022741"/>
    </source>
</evidence>
<keyword evidence="3 7" id="KW-0547">Nucleotide-binding</keyword>
<keyword evidence="2" id="KW-0808">Transferase</keyword>
<feature type="compositionally biased region" description="Low complexity" evidence="10">
    <location>
        <begin position="384"/>
        <end position="397"/>
    </location>
</feature>
<feature type="region of interest" description="Disordered" evidence="10">
    <location>
        <begin position="422"/>
        <end position="518"/>
    </location>
</feature>
<reference evidence="13" key="2">
    <citation type="submission" date="2013-07" db="EMBL/GenBank/DDBJ databases">
        <authorList>
            <consortium name="The Broad Institute Genome Sequencing Platform"/>
            <person name="Cuomo C."/>
            <person name="Litvintseva A."/>
            <person name="Chen Y."/>
            <person name="Heitman J."/>
            <person name="Sun S."/>
            <person name="Springer D."/>
            <person name="Dromer F."/>
            <person name="Young S.K."/>
            <person name="Zeng Q."/>
            <person name="Gargeya S."/>
            <person name="Fitzgerald M."/>
            <person name="Abouelleil A."/>
            <person name="Alvarado L."/>
            <person name="Berlin A.M."/>
            <person name="Chapman S.B."/>
            <person name="Dewar J."/>
            <person name="Goldberg J."/>
            <person name="Griggs A."/>
            <person name="Gujja S."/>
            <person name="Hansen M."/>
            <person name="Howarth C."/>
            <person name="Imamovic A."/>
            <person name="Larimer J."/>
            <person name="McCowan C."/>
            <person name="Murphy C."/>
            <person name="Pearson M."/>
            <person name="Priest M."/>
            <person name="Roberts A."/>
            <person name="Saif S."/>
            <person name="Shea T."/>
            <person name="Sykes S."/>
            <person name="Wortman J."/>
            <person name="Nusbaum C."/>
            <person name="Birren B."/>
        </authorList>
    </citation>
    <scope>NUCLEOTIDE SEQUENCE</scope>
    <source>
        <strain evidence="13">CBS 10118</strain>
    </source>
</reference>
<dbReference type="STRING" id="1296100.A0A1B9G7C7"/>
<evidence type="ECO:0000313" key="13">
    <source>
        <dbReference type="EMBL" id="WVW79252.1"/>
    </source>
</evidence>
<feature type="binding site" evidence="7">
    <location>
        <position position="169"/>
    </location>
    <ligand>
        <name>ATP</name>
        <dbReference type="ChEBI" id="CHEBI:30616"/>
    </ligand>
</feature>
<dbReference type="PANTHER" id="PTHR24350">
    <property type="entry name" value="SERINE/THREONINE-PROTEIN KINASE IAL-RELATED"/>
    <property type="match status" value="1"/>
</dbReference>
<feature type="region of interest" description="Disordered" evidence="10">
    <location>
        <begin position="364"/>
        <end position="397"/>
    </location>
</feature>
<keyword evidence="14" id="KW-1185">Reference proteome</keyword>
<dbReference type="RefSeq" id="XP_019047971.1">
    <property type="nucleotide sequence ID" value="XM_019191223.1"/>
</dbReference>
<feature type="cross-link" description="Glycyl lysine isopeptide (Lys-Gly) (interchain with G-Cter in SUMO2)" evidence="8">
    <location>
        <position position="152"/>
    </location>
</feature>
<evidence type="ECO:0000256" key="1">
    <source>
        <dbReference type="ARBA" id="ARBA00022527"/>
    </source>
</evidence>
<reference evidence="12" key="1">
    <citation type="submission" date="2013-07" db="EMBL/GenBank/DDBJ databases">
        <title>The Genome Sequence of Cryptococcus bestiolae CBS10118.</title>
        <authorList>
            <consortium name="The Broad Institute Genome Sequencing Platform"/>
            <person name="Cuomo C."/>
            <person name="Litvintseva A."/>
            <person name="Chen Y."/>
            <person name="Heitman J."/>
            <person name="Sun S."/>
            <person name="Springer D."/>
            <person name="Dromer F."/>
            <person name="Young S.K."/>
            <person name="Zeng Q."/>
            <person name="Gargeya S."/>
            <person name="Fitzgerald M."/>
            <person name="Abouelleil A."/>
            <person name="Alvarado L."/>
            <person name="Berlin A.M."/>
            <person name="Chapman S.B."/>
            <person name="Dewar J."/>
            <person name="Goldberg J."/>
            <person name="Griggs A."/>
            <person name="Gujja S."/>
            <person name="Hansen M."/>
            <person name="Howarth C."/>
            <person name="Imamovic A."/>
            <person name="Larimer J."/>
            <person name="McCowan C."/>
            <person name="Murphy C."/>
            <person name="Pearson M."/>
            <person name="Priest M."/>
            <person name="Roberts A."/>
            <person name="Saif S."/>
            <person name="Shea T."/>
            <person name="Sykes S."/>
            <person name="Wortman J."/>
            <person name="Nusbaum C."/>
            <person name="Birren B."/>
        </authorList>
    </citation>
    <scope>NUCLEOTIDE SEQUENCE [LARGE SCALE GENOMIC DNA]</scope>
    <source>
        <strain evidence="12">CBS 10118</strain>
    </source>
</reference>
<evidence type="ECO:0000256" key="5">
    <source>
        <dbReference type="ARBA" id="ARBA00022840"/>
    </source>
</evidence>
<gene>
    <name evidence="12" type="ORF">I302_04592</name>
    <name evidence="13" type="ORF">I302_101219</name>
</gene>
<keyword evidence="4 12" id="KW-0418">Kinase</keyword>